<evidence type="ECO:0000256" key="1">
    <source>
        <dbReference type="ARBA" id="ARBA00004123"/>
    </source>
</evidence>
<comment type="caution">
    <text evidence="8">The sequence shown here is derived from an EMBL/GenBank/DDBJ whole genome shotgun (WGS) entry which is preliminary data.</text>
</comment>
<dbReference type="GO" id="GO:0006355">
    <property type="term" value="P:regulation of DNA-templated transcription"/>
    <property type="evidence" value="ECO:0007669"/>
    <property type="project" value="TreeGrafter"/>
</dbReference>
<dbReference type="GO" id="GO:0000118">
    <property type="term" value="C:histone deacetylase complex"/>
    <property type="evidence" value="ECO:0007669"/>
    <property type="project" value="TreeGrafter"/>
</dbReference>
<reference evidence="8" key="2">
    <citation type="submission" date="2022-01" db="EMBL/GenBank/DDBJ databases">
        <authorList>
            <person name="Hirooka S."/>
            <person name="Miyagishima S.Y."/>
        </authorList>
    </citation>
    <scope>NUCLEOTIDE SEQUENCE</scope>
    <source>
        <strain evidence="8">NBRC 102759</strain>
    </source>
</reference>
<organism evidence="8 9">
    <name type="scientific">Galdieria partita</name>
    <dbReference type="NCBI Taxonomy" id="83374"/>
    <lineage>
        <taxon>Eukaryota</taxon>
        <taxon>Rhodophyta</taxon>
        <taxon>Bangiophyceae</taxon>
        <taxon>Galdieriales</taxon>
        <taxon>Galdieriaceae</taxon>
        <taxon>Galdieria</taxon>
    </lineage>
</organism>
<protein>
    <recommendedName>
        <fullName evidence="7">Histone deacetylase complex subunit SAP30 Sin3 binding domain-containing protein</fullName>
    </recommendedName>
</protein>
<proteinExistence type="inferred from homology"/>
<reference evidence="8" key="1">
    <citation type="journal article" date="2022" name="Proc. Natl. Acad. Sci. U.S.A.">
        <title>Life cycle and functional genomics of the unicellular red alga Galdieria for elucidating algal and plant evolution and industrial use.</title>
        <authorList>
            <person name="Hirooka S."/>
            <person name="Itabashi T."/>
            <person name="Ichinose T.M."/>
            <person name="Onuma R."/>
            <person name="Fujiwara T."/>
            <person name="Yamashita S."/>
            <person name="Jong L.W."/>
            <person name="Tomita R."/>
            <person name="Iwane A.H."/>
            <person name="Miyagishima S.Y."/>
        </authorList>
    </citation>
    <scope>NUCLEOTIDE SEQUENCE</scope>
    <source>
        <strain evidence="8">NBRC 102759</strain>
    </source>
</reference>
<dbReference type="GO" id="GO:0003712">
    <property type="term" value="F:transcription coregulator activity"/>
    <property type="evidence" value="ECO:0007669"/>
    <property type="project" value="TreeGrafter"/>
</dbReference>
<keyword evidence="9" id="KW-1185">Reference proteome</keyword>
<evidence type="ECO:0000313" key="8">
    <source>
        <dbReference type="EMBL" id="GJQ14664.1"/>
    </source>
</evidence>
<keyword evidence="5" id="KW-0804">Transcription</keyword>
<dbReference type="AlphaFoldDB" id="A0A9C7USY8"/>
<feature type="domain" description="Histone deacetylase complex subunit SAP30 Sin3 binding" evidence="7">
    <location>
        <begin position="156"/>
        <end position="204"/>
    </location>
</feature>
<evidence type="ECO:0000256" key="4">
    <source>
        <dbReference type="ARBA" id="ARBA00023015"/>
    </source>
</evidence>
<dbReference type="InterPro" id="IPR038291">
    <property type="entry name" value="SAP30_C_sf"/>
</dbReference>
<dbReference type="Proteomes" id="UP001061958">
    <property type="component" value="Unassembled WGS sequence"/>
</dbReference>
<evidence type="ECO:0000256" key="6">
    <source>
        <dbReference type="ARBA" id="ARBA00023242"/>
    </source>
</evidence>
<name>A0A9C7USY8_9RHOD</name>
<comment type="similarity">
    <text evidence="2">Belongs to the SAP30 family.</text>
</comment>
<comment type="subcellular location">
    <subcellularLocation>
        <location evidence="1">Nucleus</location>
    </subcellularLocation>
</comment>
<dbReference type="Gene3D" id="6.10.160.20">
    <property type="match status" value="1"/>
</dbReference>
<evidence type="ECO:0000256" key="2">
    <source>
        <dbReference type="ARBA" id="ARBA00006283"/>
    </source>
</evidence>
<dbReference type="InterPro" id="IPR025718">
    <property type="entry name" value="SAP30_Sin3-bd"/>
</dbReference>
<keyword evidence="6" id="KW-0539">Nucleus</keyword>
<keyword evidence="3" id="KW-0678">Repressor</keyword>
<dbReference type="PANTHER" id="PTHR13286">
    <property type="entry name" value="SAP30"/>
    <property type="match status" value="1"/>
</dbReference>
<evidence type="ECO:0000313" key="9">
    <source>
        <dbReference type="Proteomes" id="UP001061958"/>
    </source>
</evidence>
<sequence>MDQEKIFQGIMPANNNIATLSPYTLVKVVGNNRTKSHWIGKVGLVVGHHALGGWHKVFLDLNSTKPIVKIQRNALKVVYCHEKWENLVNQLRQYRRWISEKSKKQVIQKKPKAHHSISLAVSDLAKSFIWEKNNWSPTSTRHTCLSYDCLERLSDTSLEKYCIQFSLPLEKGYKRQQLINTILYHFQQSFSVNEEDTIVNFLSIVMKT</sequence>
<gene>
    <name evidence="8" type="ORF">GpartN1_g6455.t1</name>
</gene>
<accession>A0A9C7USY8</accession>
<dbReference type="EMBL" id="BQMJ01000058">
    <property type="protein sequence ID" value="GJQ14664.1"/>
    <property type="molecule type" value="Genomic_DNA"/>
</dbReference>
<dbReference type="PANTHER" id="PTHR13286:SF6">
    <property type="entry name" value="HISTONE DEACETYLASE COMPLEX SUBUNIT SAP30L-RELATED"/>
    <property type="match status" value="1"/>
</dbReference>
<evidence type="ECO:0000256" key="5">
    <source>
        <dbReference type="ARBA" id="ARBA00023163"/>
    </source>
</evidence>
<keyword evidence="4" id="KW-0805">Transcription regulation</keyword>
<dbReference type="InterPro" id="IPR024145">
    <property type="entry name" value="His_deAcase_SAP30/SAP30L"/>
</dbReference>
<evidence type="ECO:0000256" key="3">
    <source>
        <dbReference type="ARBA" id="ARBA00022491"/>
    </source>
</evidence>
<evidence type="ECO:0000259" key="7">
    <source>
        <dbReference type="Pfam" id="PF13867"/>
    </source>
</evidence>
<dbReference type="Pfam" id="PF13867">
    <property type="entry name" value="SAP30_Sin3_bdg"/>
    <property type="match status" value="1"/>
</dbReference>